<reference evidence="3" key="1">
    <citation type="journal article" date="2022" name="Int. J. Mol. Sci.">
        <title>Draft Genome of Tanacetum Coccineum: Genomic Comparison of Closely Related Tanacetum-Family Plants.</title>
        <authorList>
            <person name="Yamashiro T."/>
            <person name="Shiraishi A."/>
            <person name="Nakayama K."/>
            <person name="Satake H."/>
        </authorList>
    </citation>
    <scope>NUCLEOTIDE SEQUENCE</scope>
</reference>
<comment type="caution">
    <text evidence="3">The sequence shown here is derived from an EMBL/GenBank/DDBJ whole genome shotgun (WGS) entry which is preliminary data.</text>
</comment>
<keyword evidence="2" id="KW-1133">Transmembrane helix</keyword>
<keyword evidence="2" id="KW-0812">Transmembrane</keyword>
<proteinExistence type="predicted"/>
<evidence type="ECO:0000313" key="3">
    <source>
        <dbReference type="EMBL" id="GJT25383.1"/>
    </source>
</evidence>
<feature type="transmembrane region" description="Helical" evidence="2">
    <location>
        <begin position="26"/>
        <end position="43"/>
    </location>
</feature>
<dbReference type="PANTHER" id="PTHR36143:SF4">
    <property type="entry name" value="OS08G0177500 PROTEIN"/>
    <property type="match status" value="1"/>
</dbReference>
<keyword evidence="2" id="KW-0472">Membrane</keyword>
<feature type="compositionally biased region" description="Polar residues" evidence="1">
    <location>
        <begin position="340"/>
        <end position="350"/>
    </location>
</feature>
<evidence type="ECO:0000313" key="4">
    <source>
        <dbReference type="Proteomes" id="UP001151760"/>
    </source>
</evidence>
<dbReference type="Proteomes" id="UP001151760">
    <property type="component" value="Unassembled WGS sequence"/>
</dbReference>
<reference evidence="3" key="2">
    <citation type="submission" date="2022-01" db="EMBL/GenBank/DDBJ databases">
        <authorList>
            <person name="Yamashiro T."/>
            <person name="Shiraishi A."/>
            <person name="Satake H."/>
            <person name="Nakayama K."/>
        </authorList>
    </citation>
    <scope>NUCLEOTIDE SEQUENCE</scope>
</reference>
<feature type="compositionally biased region" description="Basic and acidic residues" evidence="1">
    <location>
        <begin position="311"/>
        <end position="327"/>
    </location>
</feature>
<feature type="region of interest" description="Disordered" evidence="1">
    <location>
        <begin position="210"/>
        <end position="267"/>
    </location>
</feature>
<feature type="region of interest" description="Disordered" evidence="1">
    <location>
        <begin position="137"/>
        <end position="166"/>
    </location>
</feature>
<feature type="compositionally biased region" description="Basic and acidic residues" evidence="1">
    <location>
        <begin position="210"/>
        <end position="229"/>
    </location>
</feature>
<evidence type="ECO:0008006" key="5">
    <source>
        <dbReference type="Google" id="ProtNLM"/>
    </source>
</evidence>
<sequence>MKGHPQSNCGAGGGGSGGLWMKKKKIAMVVVVILVGVMGVMVVQKVRDRRLFNLVIKDKDRQILTLNLLLQKERQYVKENKRKNQDLNAKLFSLRTQKTELTNKIMEMRSTIGSMKDEQRALELTIDEKQNEIKHKESEIKDLKSSLQTPPKVWSVSSDDPSNREVNLTNKATTTKVGSWFGLSSNGQKPNQEKFVEGNKVINPDVKVQKPVDEEQRGSGKLASSKENEIQDLTVGSDDAKTVSGNTTDSRLTTKDTGGLKETGNNLSIKGRSFIGAIETRTDGQINKSQLEANREVGPTEVTRFKSRNYSSDEVHRAANKTKSEAERTDEDEPEIEADMNSTESGNGSETDQDYTDD</sequence>
<protein>
    <recommendedName>
        <fullName evidence="5">Micronuclear linker histone polyprotein-like protein</fullName>
    </recommendedName>
</protein>
<dbReference type="EMBL" id="BQNB010014210">
    <property type="protein sequence ID" value="GJT25383.1"/>
    <property type="molecule type" value="Genomic_DNA"/>
</dbReference>
<feature type="compositionally biased region" description="Polar residues" evidence="1">
    <location>
        <begin position="145"/>
        <end position="166"/>
    </location>
</feature>
<organism evidence="3 4">
    <name type="scientific">Tanacetum coccineum</name>
    <dbReference type="NCBI Taxonomy" id="301880"/>
    <lineage>
        <taxon>Eukaryota</taxon>
        <taxon>Viridiplantae</taxon>
        <taxon>Streptophyta</taxon>
        <taxon>Embryophyta</taxon>
        <taxon>Tracheophyta</taxon>
        <taxon>Spermatophyta</taxon>
        <taxon>Magnoliopsida</taxon>
        <taxon>eudicotyledons</taxon>
        <taxon>Gunneridae</taxon>
        <taxon>Pentapetalae</taxon>
        <taxon>asterids</taxon>
        <taxon>campanulids</taxon>
        <taxon>Asterales</taxon>
        <taxon>Asteraceae</taxon>
        <taxon>Asteroideae</taxon>
        <taxon>Anthemideae</taxon>
        <taxon>Anthemidinae</taxon>
        <taxon>Tanacetum</taxon>
    </lineage>
</organism>
<dbReference type="PANTHER" id="PTHR36143">
    <property type="entry name" value="OS08G0177500 PROTEIN"/>
    <property type="match status" value="1"/>
</dbReference>
<gene>
    <name evidence="3" type="ORF">Tco_0895320</name>
</gene>
<keyword evidence="4" id="KW-1185">Reference proteome</keyword>
<name>A0ABQ5CGU6_9ASTR</name>
<feature type="region of interest" description="Disordered" evidence="1">
    <location>
        <begin position="280"/>
        <end position="358"/>
    </location>
</feature>
<evidence type="ECO:0000256" key="2">
    <source>
        <dbReference type="SAM" id="Phobius"/>
    </source>
</evidence>
<accession>A0ABQ5CGU6</accession>
<evidence type="ECO:0000256" key="1">
    <source>
        <dbReference type="SAM" id="MobiDB-lite"/>
    </source>
</evidence>
<feature type="compositionally biased region" description="Acidic residues" evidence="1">
    <location>
        <begin position="328"/>
        <end position="338"/>
    </location>
</feature>
<feature type="compositionally biased region" description="Polar residues" evidence="1">
    <location>
        <begin position="283"/>
        <end position="292"/>
    </location>
</feature>